<sequence>MTKAVAAKKKHKPARSRWVDLSAETSLPVAVLEVLEDHHKTLNSFCASVYGSETQTDPDEGSTAAFELSFHQYCVALSTLVQFGSPTQQFEYLYHTYTTTNERGIDRTELFQLLKDHSEQITNIVMKDDKLLHVTDPRHLDKLYTWLKKHFIIFDEARSGYLPVHVALAMLGNHPTALSHLKFQLVPFTEKVKENNARYASQATAAHASD</sequence>
<dbReference type="Proteomes" id="UP001632037">
    <property type="component" value="Unassembled WGS sequence"/>
</dbReference>
<evidence type="ECO:0000313" key="2">
    <source>
        <dbReference type="Proteomes" id="UP001632037"/>
    </source>
</evidence>
<reference evidence="1 2" key="1">
    <citation type="submission" date="2024-09" db="EMBL/GenBank/DDBJ databases">
        <title>Genome sequencing and assembly of Phytophthora oleae, isolate VK10A, causative agent of rot of olive drupes.</title>
        <authorList>
            <person name="Conti Taguali S."/>
            <person name="Riolo M."/>
            <person name="La Spada F."/>
            <person name="Cacciola S.O."/>
            <person name="Dionisio G."/>
        </authorList>
    </citation>
    <scope>NUCLEOTIDE SEQUENCE [LARGE SCALE GENOMIC DNA]</scope>
    <source>
        <strain evidence="1 2">VK10A</strain>
    </source>
</reference>
<dbReference type="AlphaFoldDB" id="A0ABD3FTX1"/>
<proteinExistence type="predicted"/>
<gene>
    <name evidence="1" type="ORF">V7S43_004498</name>
</gene>
<comment type="caution">
    <text evidence="1">The sequence shown here is derived from an EMBL/GenBank/DDBJ whole genome shotgun (WGS) entry which is preliminary data.</text>
</comment>
<name>A0ABD3FTX1_9STRA</name>
<keyword evidence="2" id="KW-1185">Reference proteome</keyword>
<protein>
    <submittedName>
        <fullName evidence="1">Uncharacterized protein</fullName>
    </submittedName>
</protein>
<dbReference type="EMBL" id="JBIMZQ010000007">
    <property type="protein sequence ID" value="KAL3670183.1"/>
    <property type="molecule type" value="Genomic_DNA"/>
</dbReference>
<accession>A0ABD3FTX1</accession>
<organism evidence="1 2">
    <name type="scientific">Phytophthora oleae</name>
    <dbReference type="NCBI Taxonomy" id="2107226"/>
    <lineage>
        <taxon>Eukaryota</taxon>
        <taxon>Sar</taxon>
        <taxon>Stramenopiles</taxon>
        <taxon>Oomycota</taxon>
        <taxon>Peronosporomycetes</taxon>
        <taxon>Peronosporales</taxon>
        <taxon>Peronosporaceae</taxon>
        <taxon>Phytophthora</taxon>
    </lineage>
</organism>
<evidence type="ECO:0000313" key="1">
    <source>
        <dbReference type="EMBL" id="KAL3670183.1"/>
    </source>
</evidence>